<proteinExistence type="predicted"/>
<evidence type="ECO:0000313" key="1">
    <source>
        <dbReference type="EMBL" id="VEB39170.1"/>
    </source>
</evidence>
<name>A0ABY6TAB4_9GAMM</name>
<keyword evidence="2" id="KW-1185">Reference proteome</keyword>
<organism evidence="1 2">
    <name type="scientific">Legionella cherrii</name>
    <dbReference type="NCBI Taxonomy" id="28084"/>
    <lineage>
        <taxon>Bacteria</taxon>
        <taxon>Pseudomonadati</taxon>
        <taxon>Pseudomonadota</taxon>
        <taxon>Gammaproteobacteria</taxon>
        <taxon>Legionellales</taxon>
        <taxon>Legionellaceae</taxon>
        <taxon>Legionella</taxon>
    </lineage>
</organism>
<dbReference type="Proteomes" id="UP000277577">
    <property type="component" value="Chromosome"/>
</dbReference>
<dbReference type="EMBL" id="LR134173">
    <property type="protein sequence ID" value="VEB39170.1"/>
    <property type="molecule type" value="Genomic_DNA"/>
</dbReference>
<protein>
    <submittedName>
        <fullName evidence="1">Uncharacterized protein</fullName>
    </submittedName>
</protein>
<reference evidence="1 2" key="1">
    <citation type="submission" date="2018-12" db="EMBL/GenBank/DDBJ databases">
        <authorList>
            <consortium name="Pathogen Informatics"/>
        </authorList>
    </citation>
    <scope>NUCLEOTIDE SEQUENCE [LARGE SCALE GENOMIC DNA]</scope>
    <source>
        <strain evidence="1 2">NCTC11976</strain>
    </source>
</reference>
<evidence type="ECO:0000313" key="2">
    <source>
        <dbReference type="Proteomes" id="UP000277577"/>
    </source>
</evidence>
<gene>
    <name evidence="1" type="ORF">NCTC11976_03109</name>
</gene>
<accession>A0ABY6TAB4</accession>
<sequence length="30" mass="3497">MKQNVEFGFYLKRCKINDERVAGVELAPIK</sequence>